<evidence type="ECO:0000313" key="1">
    <source>
        <dbReference type="EMBL" id="CAH7681902.1"/>
    </source>
</evidence>
<gene>
    <name evidence="1" type="ORF">PPACK8108_LOCUS14575</name>
</gene>
<comment type="caution">
    <text evidence="1">The sequence shown here is derived from an EMBL/GenBank/DDBJ whole genome shotgun (WGS) entry which is preliminary data.</text>
</comment>
<organism evidence="1 2">
    <name type="scientific">Phakopsora pachyrhizi</name>
    <name type="common">Asian soybean rust disease fungus</name>
    <dbReference type="NCBI Taxonomy" id="170000"/>
    <lineage>
        <taxon>Eukaryota</taxon>
        <taxon>Fungi</taxon>
        <taxon>Dikarya</taxon>
        <taxon>Basidiomycota</taxon>
        <taxon>Pucciniomycotina</taxon>
        <taxon>Pucciniomycetes</taxon>
        <taxon>Pucciniales</taxon>
        <taxon>Phakopsoraceae</taxon>
        <taxon>Phakopsora</taxon>
    </lineage>
</organism>
<protein>
    <submittedName>
        <fullName evidence="1">Uncharacterized protein</fullName>
    </submittedName>
</protein>
<reference evidence="1" key="1">
    <citation type="submission" date="2022-06" db="EMBL/GenBank/DDBJ databases">
        <authorList>
            <consortium name="SYNGENTA / RWTH Aachen University"/>
        </authorList>
    </citation>
    <scope>NUCLEOTIDE SEQUENCE</scope>
</reference>
<evidence type="ECO:0000313" key="2">
    <source>
        <dbReference type="Proteomes" id="UP001153365"/>
    </source>
</evidence>
<proteinExistence type="predicted"/>
<keyword evidence="2" id="KW-1185">Reference proteome</keyword>
<dbReference type="AlphaFoldDB" id="A0AAV0B7J5"/>
<sequence>MTSQPASLEDSCQDYINQYRPLKSPPGFDQWYSFAISKNFTLINRIDSLMHDLNCFRNISTTELRQRTTELNRLDGVTMVRI</sequence>
<name>A0AAV0B7J5_PHAPC</name>
<accession>A0AAV0B7J5</accession>
<feature type="non-terminal residue" evidence="1">
    <location>
        <position position="82"/>
    </location>
</feature>
<dbReference type="Proteomes" id="UP001153365">
    <property type="component" value="Unassembled WGS sequence"/>
</dbReference>
<dbReference type="EMBL" id="CALTRL010003756">
    <property type="protein sequence ID" value="CAH7681902.1"/>
    <property type="molecule type" value="Genomic_DNA"/>
</dbReference>